<name>A0A809RP20_9PROT</name>
<dbReference type="AlphaFoldDB" id="A0A809RP20"/>
<evidence type="ECO:0000313" key="1">
    <source>
        <dbReference type="EMBL" id="BBP02524.1"/>
    </source>
</evidence>
<protein>
    <submittedName>
        <fullName evidence="1">DUF2191 domain-containing protein</fullName>
    </submittedName>
</protein>
<evidence type="ECO:0000313" key="2">
    <source>
        <dbReference type="Proteomes" id="UP000463939"/>
    </source>
</evidence>
<gene>
    <name evidence="1" type="ORF">SFSGTM_32320</name>
</gene>
<keyword evidence="1" id="KW-0614">Plasmid</keyword>
<sequence length="86" mass="9835">MMFLMYINIINDAKMEIAMRTTVTIDDALYEQALEMADTNMDKADIFREAIKTFVRVQAAKRLVALGGTMPEIQDIPRRRDHAASQ</sequence>
<keyword evidence="2" id="KW-1185">Reference proteome</keyword>
<dbReference type="KEGG" id="sniv:SFSGTM_32320"/>
<geneLocation type="plasmid" evidence="2">
    <name>sgtm_pl1 dna</name>
</geneLocation>
<dbReference type="Proteomes" id="UP000463939">
    <property type="component" value="Plasmid SGTM_pl1"/>
</dbReference>
<reference evidence="2" key="1">
    <citation type="submission" date="2019-11" db="EMBL/GenBank/DDBJ databases">
        <title>Isolation and characterization of a novel species in the genus Sulfuriferula.</title>
        <authorList>
            <person name="Mochizuki J."/>
            <person name="Kojima H."/>
            <person name="Fukui M."/>
        </authorList>
    </citation>
    <scope>NUCLEOTIDE SEQUENCE [LARGE SCALE GENOMIC DNA]</scope>
    <source>
        <strain evidence="2">SGTM</strain>
        <plasmid evidence="2">sgtm_pl1 dna</plasmid>
    </source>
</reference>
<organism evidence="1 2">
    <name type="scientific">Sulfuriferula nivalis</name>
    <dbReference type="NCBI Taxonomy" id="2675298"/>
    <lineage>
        <taxon>Bacteria</taxon>
        <taxon>Pseudomonadati</taxon>
        <taxon>Pseudomonadota</taxon>
        <taxon>Betaproteobacteria</taxon>
        <taxon>Nitrosomonadales</taxon>
        <taxon>Sulfuricellaceae</taxon>
        <taxon>Sulfuriferula</taxon>
    </lineage>
</organism>
<dbReference type="EMBL" id="AP021882">
    <property type="protein sequence ID" value="BBP02524.1"/>
    <property type="molecule type" value="Genomic_DNA"/>
</dbReference>
<accession>A0A809RP20</accession>
<proteinExistence type="predicted"/>